<evidence type="ECO:0000313" key="2">
    <source>
        <dbReference type="Proteomes" id="UP001148662"/>
    </source>
</evidence>
<keyword evidence="2" id="KW-1185">Reference proteome</keyword>
<dbReference type="EMBL" id="JANHOG010000044">
    <property type="protein sequence ID" value="KAJ3559124.1"/>
    <property type="molecule type" value="Genomic_DNA"/>
</dbReference>
<proteinExistence type="predicted"/>
<name>A0ACC1TEC6_9APHY</name>
<accession>A0ACC1TEC6</accession>
<protein>
    <submittedName>
        <fullName evidence="1">Uncharacterized protein</fullName>
    </submittedName>
</protein>
<gene>
    <name evidence="1" type="ORF">NM688_g531</name>
</gene>
<sequence>MAYQPYAPNITLGQISNWHALLEQGVDPTAIFTSEESRNNLHQMFEKASRAIIKHMAGYTNEQIASFNTHVASIGKETTDLQATVRHLAELVTMQGLLICQYQATLNKVGLGQGTVKRLKLPEPPKYAGTADKQELEDWLNQIILYNEAYGISDDRAKILTALTRFQKPAMQYMTTYFDNVKERKDLGTWDNFVKEL</sequence>
<dbReference type="Proteomes" id="UP001148662">
    <property type="component" value="Unassembled WGS sequence"/>
</dbReference>
<comment type="caution">
    <text evidence="1">The sequence shown here is derived from an EMBL/GenBank/DDBJ whole genome shotgun (WGS) entry which is preliminary data.</text>
</comment>
<evidence type="ECO:0000313" key="1">
    <source>
        <dbReference type="EMBL" id="KAJ3559124.1"/>
    </source>
</evidence>
<reference evidence="1" key="1">
    <citation type="submission" date="2022-07" db="EMBL/GenBank/DDBJ databases">
        <title>Genome Sequence of Phlebia brevispora.</title>
        <authorList>
            <person name="Buettner E."/>
        </authorList>
    </citation>
    <scope>NUCLEOTIDE SEQUENCE</scope>
    <source>
        <strain evidence="1">MPL23</strain>
    </source>
</reference>
<organism evidence="1 2">
    <name type="scientific">Phlebia brevispora</name>
    <dbReference type="NCBI Taxonomy" id="194682"/>
    <lineage>
        <taxon>Eukaryota</taxon>
        <taxon>Fungi</taxon>
        <taxon>Dikarya</taxon>
        <taxon>Basidiomycota</taxon>
        <taxon>Agaricomycotina</taxon>
        <taxon>Agaricomycetes</taxon>
        <taxon>Polyporales</taxon>
        <taxon>Meruliaceae</taxon>
        <taxon>Phlebia</taxon>
    </lineage>
</organism>